<name>A0A1F5T5E4_9BACT</name>
<protein>
    <submittedName>
        <fullName evidence="1">Uncharacterized protein</fullName>
    </submittedName>
</protein>
<accession>A0A1F5T5E4</accession>
<gene>
    <name evidence="1" type="ORF">A2482_03715</name>
</gene>
<organism evidence="1 2">
    <name type="scientific">Candidatus Falkowbacteria bacterium RIFOXYC2_FULL_48_21</name>
    <dbReference type="NCBI Taxonomy" id="1798005"/>
    <lineage>
        <taxon>Bacteria</taxon>
        <taxon>Candidatus Falkowiibacteriota</taxon>
    </lineage>
</organism>
<evidence type="ECO:0000313" key="1">
    <source>
        <dbReference type="EMBL" id="OGF34194.1"/>
    </source>
</evidence>
<evidence type="ECO:0000313" key="2">
    <source>
        <dbReference type="Proteomes" id="UP000178656"/>
    </source>
</evidence>
<dbReference type="AlphaFoldDB" id="A0A1F5T5E4"/>
<reference evidence="1 2" key="1">
    <citation type="journal article" date="2016" name="Nat. Commun.">
        <title>Thousands of microbial genomes shed light on interconnected biogeochemical processes in an aquifer system.</title>
        <authorList>
            <person name="Anantharaman K."/>
            <person name="Brown C.T."/>
            <person name="Hug L.A."/>
            <person name="Sharon I."/>
            <person name="Castelle C.J."/>
            <person name="Probst A.J."/>
            <person name="Thomas B.C."/>
            <person name="Singh A."/>
            <person name="Wilkins M.J."/>
            <person name="Karaoz U."/>
            <person name="Brodie E.L."/>
            <person name="Williams K.H."/>
            <person name="Hubbard S.S."/>
            <person name="Banfield J.F."/>
        </authorList>
    </citation>
    <scope>NUCLEOTIDE SEQUENCE [LARGE SCALE GENOMIC DNA]</scope>
</reference>
<sequence>MKALRISVGASVDGLDKLWQAASEESLKLNVSFLRKNVSRIWLVFEGDFGGQIYLTARLDKLGDGACFVLLLDKLDTAAWSTNDGDGKSWHLFLTDHPRRGVNGGMGGGRLRDGVWLHKEFHQDEKWRKMVRAELKLKKGTRIS</sequence>
<proteinExistence type="predicted"/>
<comment type="caution">
    <text evidence="1">The sequence shown here is derived from an EMBL/GenBank/DDBJ whole genome shotgun (WGS) entry which is preliminary data.</text>
</comment>
<dbReference type="EMBL" id="MFGM01000080">
    <property type="protein sequence ID" value="OGF34194.1"/>
    <property type="molecule type" value="Genomic_DNA"/>
</dbReference>
<dbReference type="Proteomes" id="UP000178656">
    <property type="component" value="Unassembled WGS sequence"/>
</dbReference>